<dbReference type="AlphaFoldDB" id="A0A2A9DP28"/>
<dbReference type="STRING" id="1724.GCA_001044175_01140"/>
<feature type="compositionally biased region" description="Low complexity" evidence="1">
    <location>
        <begin position="28"/>
        <end position="57"/>
    </location>
</feature>
<reference evidence="3 4" key="1">
    <citation type="submission" date="2017-10" db="EMBL/GenBank/DDBJ databases">
        <title>Sequencing the genomes of 1000 actinobacteria strains.</title>
        <authorList>
            <person name="Klenk H.-P."/>
        </authorList>
    </citation>
    <scope>NUCLEOTIDE SEQUENCE [LARGE SCALE GENOMIC DNA]</scope>
    <source>
        <strain evidence="3 4">DSM 20688</strain>
    </source>
</reference>
<sequence length="216" mass="22246">MKMSAMAVALTLPLALTACGNDNEDSAATETATATSTKTSTSTSATSSEESSTEETTGQNPDGQEPRPEGEQQVPTIQDPIAALSATAKPVKPLEAPAASEADIQQINNLLGGLAQQKSVKGMSIYMLDNSCPATQEAAGGAGIRQQIEAIPDLTLEQTGIAAMNVGQATDVKSDGNSATASVTSQIQGPNGTESVTETMYFTKNGNGQWQFCSQQ</sequence>
<name>A0A2A9DP28_9CORY</name>
<evidence type="ECO:0008006" key="5">
    <source>
        <dbReference type="Google" id="ProtNLM"/>
    </source>
</evidence>
<gene>
    <name evidence="3" type="ORF">ATK06_1559</name>
</gene>
<comment type="caution">
    <text evidence="3">The sequence shown here is derived from an EMBL/GenBank/DDBJ whole genome shotgun (WGS) entry which is preliminary data.</text>
</comment>
<keyword evidence="2" id="KW-0732">Signal</keyword>
<dbReference type="EMBL" id="PDJF01000001">
    <property type="protein sequence ID" value="PFG28448.1"/>
    <property type="molecule type" value="Genomic_DNA"/>
</dbReference>
<proteinExistence type="predicted"/>
<evidence type="ECO:0000313" key="3">
    <source>
        <dbReference type="EMBL" id="PFG28448.1"/>
    </source>
</evidence>
<protein>
    <recommendedName>
        <fullName evidence="5">Secreted protein</fullName>
    </recommendedName>
</protein>
<evidence type="ECO:0000313" key="4">
    <source>
        <dbReference type="Proteomes" id="UP000221653"/>
    </source>
</evidence>
<feature type="chain" id="PRO_5038729680" description="Secreted protein" evidence="2">
    <location>
        <begin position="21"/>
        <end position="216"/>
    </location>
</feature>
<organism evidence="3 4">
    <name type="scientific">Corynebacterium renale</name>
    <dbReference type="NCBI Taxonomy" id="1724"/>
    <lineage>
        <taxon>Bacteria</taxon>
        <taxon>Bacillati</taxon>
        <taxon>Actinomycetota</taxon>
        <taxon>Actinomycetes</taxon>
        <taxon>Mycobacteriales</taxon>
        <taxon>Corynebacteriaceae</taxon>
        <taxon>Corynebacterium</taxon>
    </lineage>
</organism>
<feature type="signal peptide" evidence="2">
    <location>
        <begin position="1"/>
        <end position="20"/>
    </location>
</feature>
<evidence type="ECO:0000256" key="1">
    <source>
        <dbReference type="SAM" id="MobiDB-lite"/>
    </source>
</evidence>
<accession>A0A2A9DP28</accession>
<dbReference type="RefSeq" id="WP_053072619.1">
    <property type="nucleotide sequence ID" value="NZ_LDYE01000003.1"/>
</dbReference>
<feature type="region of interest" description="Disordered" evidence="1">
    <location>
        <begin position="19"/>
        <end position="73"/>
    </location>
</feature>
<dbReference type="Proteomes" id="UP000221653">
    <property type="component" value="Unassembled WGS sequence"/>
</dbReference>
<dbReference type="PROSITE" id="PS51257">
    <property type="entry name" value="PROKAR_LIPOPROTEIN"/>
    <property type="match status" value="1"/>
</dbReference>
<evidence type="ECO:0000256" key="2">
    <source>
        <dbReference type="SAM" id="SignalP"/>
    </source>
</evidence>
<keyword evidence="4" id="KW-1185">Reference proteome</keyword>